<dbReference type="AlphaFoldDB" id="A0A4P6YTY2"/>
<evidence type="ECO:0000256" key="3">
    <source>
        <dbReference type="ARBA" id="ARBA00022729"/>
    </source>
</evidence>
<dbReference type="InterPro" id="IPR018313">
    <property type="entry name" value="SBP_3_CS"/>
</dbReference>
<dbReference type="KEGG" id="wei:EQG49_06650"/>
<dbReference type="RefSeq" id="WP_133363239.1">
    <property type="nucleotide sequence ID" value="NZ_CP037940.1"/>
</dbReference>
<evidence type="ECO:0000313" key="7">
    <source>
        <dbReference type="Proteomes" id="UP000292886"/>
    </source>
</evidence>
<reference evidence="7" key="1">
    <citation type="submission" date="2019-03" db="EMBL/GenBank/DDBJ databases">
        <title>Weissella sp. 26KH-42 Genome sequencing.</title>
        <authorList>
            <person name="Heo J."/>
            <person name="Kim S.-J."/>
            <person name="Kim J.-S."/>
            <person name="Hong S.-B."/>
            <person name="Kwon S.-W."/>
        </authorList>
    </citation>
    <scope>NUCLEOTIDE SEQUENCE [LARGE SCALE GENOMIC DNA]</scope>
    <source>
        <strain evidence="7">26KH-42</strain>
    </source>
</reference>
<evidence type="ECO:0000259" key="5">
    <source>
        <dbReference type="SMART" id="SM00062"/>
    </source>
</evidence>
<protein>
    <submittedName>
        <fullName evidence="6">Transporter substrate-binding domain-containing protein</fullName>
    </submittedName>
</protein>
<dbReference type="PROSITE" id="PS51257">
    <property type="entry name" value="PROKAR_LIPOPROTEIN"/>
    <property type="match status" value="1"/>
</dbReference>
<comment type="similarity">
    <text evidence="2 4">Belongs to the bacterial solute-binding protein 3 family.</text>
</comment>
<dbReference type="SMART" id="SM00062">
    <property type="entry name" value="PBPb"/>
    <property type="match status" value="1"/>
</dbReference>
<evidence type="ECO:0000256" key="4">
    <source>
        <dbReference type="RuleBase" id="RU003744"/>
    </source>
</evidence>
<keyword evidence="7" id="KW-1185">Reference proteome</keyword>
<dbReference type="GO" id="GO:0030313">
    <property type="term" value="C:cell envelope"/>
    <property type="evidence" value="ECO:0007669"/>
    <property type="project" value="UniProtKB-SubCell"/>
</dbReference>
<dbReference type="SUPFAM" id="SSF53850">
    <property type="entry name" value="Periplasmic binding protein-like II"/>
    <property type="match status" value="1"/>
</dbReference>
<evidence type="ECO:0000256" key="1">
    <source>
        <dbReference type="ARBA" id="ARBA00004196"/>
    </source>
</evidence>
<dbReference type="PANTHER" id="PTHR35936:SF34">
    <property type="entry name" value="ABC TRANSPORTER EXTRACELLULAR-BINDING PROTEIN YCKB-RELATED"/>
    <property type="match status" value="1"/>
</dbReference>
<evidence type="ECO:0000256" key="2">
    <source>
        <dbReference type="ARBA" id="ARBA00010333"/>
    </source>
</evidence>
<organism evidence="6 7">
    <name type="scientific">Periweissella cryptocerci</name>
    <dbReference type="NCBI Taxonomy" id="2506420"/>
    <lineage>
        <taxon>Bacteria</taxon>
        <taxon>Bacillati</taxon>
        <taxon>Bacillota</taxon>
        <taxon>Bacilli</taxon>
        <taxon>Lactobacillales</taxon>
        <taxon>Lactobacillaceae</taxon>
        <taxon>Periweissella</taxon>
    </lineage>
</organism>
<feature type="domain" description="Solute-binding protein family 3/N-terminal" evidence="5">
    <location>
        <begin position="41"/>
        <end position="260"/>
    </location>
</feature>
<evidence type="ECO:0000313" key="6">
    <source>
        <dbReference type="EMBL" id="QBO36161.1"/>
    </source>
</evidence>
<dbReference type="Pfam" id="PF00497">
    <property type="entry name" value="SBP_bac_3"/>
    <property type="match status" value="1"/>
</dbReference>
<proteinExistence type="inferred from homology"/>
<dbReference type="Proteomes" id="UP000292886">
    <property type="component" value="Chromosome"/>
</dbReference>
<dbReference type="PROSITE" id="PS01039">
    <property type="entry name" value="SBP_BACTERIAL_3"/>
    <property type="match status" value="1"/>
</dbReference>
<dbReference type="InterPro" id="IPR001638">
    <property type="entry name" value="Solute-binding_3/MltF_N"/>
</dbReference>
<name>A0A4P6YTY2_9LACO</name>
<accession>A0A4P6YTY2</accession>
<dbReference type="OrthoDB" id="8613538at2"/>
<sequence>MKSTLRNLFLATFAIVIVVVLAGCGKSSTTTNASNTITTGKLTIGLEGTYAPYSYRQNGKLTGFDVEVATNVAKKLDLKPVFVQSKWDSLIAGLDVKKYDVVFNNVVVTPSREKSYNFTKPYMYSKSGLVVKKTSTITAVSQIKGKKTAETASSNNAVDAKRIGSEVVPVPGFAEALDLVQSGQVVGTINSREAFLTYEKANPKNNLVYINAGQEIPIQKIAGILSKSNPKLKTKIDKALIELREDGTLEKLSKKYFNGDVTNN</sequence>
<dbReference type="Gene3D" id="3.40.190.10">
    <property type="entry name" value="Periplasmic binding protein-like II"/>
    <property type="match status" value="2"/>
</dbReference>
<dbReference type="PANTHER" id="PTHR35936">
    <property type="entry name" value="MEMBRANE-BOUND LYTIC MUREIN TRANSGLYCOSYLASE F"/>
    <property type="match status" value="1"/>
</dbReference>
<dbReference type="EMBL" id="CP037940">
    <property type="protein sequence ID" value="QBO36161.1"/>
    <property type="molecule type" value="Genomic_DNA"/>
</dbReference>
<gene>
    <name evidence="6" type="ORF">EQG49_06650</name>
</gene>
<keyword evidence="3" id="KW-0732">Signal</keyword>
<comment type="subcellular location">
    <subcellularLocation>
        <location evidence="1">Cell envelope</location>
    </subcellularLocation>
</comment>